<evidence type="ECO:0000313" key="1">
    <source>
        <dbReference type="EMBL" id="CAG8475988.1"/>
    </source>
</evidence>
<dbReference type="OrthoDB" id="10031156at2759"/>
<dbReference type="PANTHER" id="PTHR47839:SF1">
    <property type="entry name" value="DOMAIN PROTEIN, PUTATIVE (AFU_ORTHOLOGUE AFUA_6G04830)-RELATED"/>
    <property type="match status" value="1"/>
</dbReference>
<comment type="caution">
    <text evidence="1">The sequence shown here is derived from an EMBL/GenBank/DDBJ whole genome shotgun (WGS) entry which is preliminary data.</text>
</comment>
<dbReference type="Proteomes" id="UP000789570">
    <property type="component" value="Unassembled WGS sequence"/>
</dbReference>
<dbReference type="PANTHER" id="PTHR47839">
    <property type="entry name" value="DOMAIN PROTEIN, PUTATIVE (AFU_ORTHOLOGUE AFUA_6G04830)-RELATED"/>
    <property type="match status" value="1"/>
</dbReference>
<keyword evidence="2" id="KW-1185">Reference proteome</keyword>
<organism evidence="1 2">
    <name type="scientific">Funneliformis caledonium</name>
    <dbReference type="NCBI Taxonomy" id="1117310"/>
    <lineage>
        <taxon>Eukaryota</taxon>
        <taxon>Fungi</taxon>
        <taxon>Fungi incertae sedis</taxon>
        <taxon>Mucoromycota</taxon>
        <taxon>Glomeromycotina</taxon>
        <taxon>Glomeromycetes</taxon>
        <taxon>Glomerales</taxon>
        <taxon>Glomeraceae</taxon>
        <taxon>Funneliformis</taxon>
    </lineage>
</organism>
<dbReference type="AlphaFoldDB" id="A0A9N8W722"/>
<protein>
    <submittedName>
        <fullName evidence="1">17555_t:CDS:1</fullName>
    </submittedName>
</protein>
<proteinExistence type="predicted"/>
<reference evidence="1" key="1">
    <citation type="submission" date="2021-06" db="EMBL/GenBank/DDBJ databases">
        <authorList>
            <person name="Kallberg Y."/>
            <person name="Tangrot J."/>
            <person name="Rosling A."/>
        </authorList>
    </citation>
    <scope>NUCLEOTIDE SEQUENCE</scope>
    <source>
        <strain evidence="1">UK204</strain>
    </source>
</reference>
<gene>
    <name evidence="1" type="ORF">FCALED_LOCUS2468</name>
</gene>
<name>A0A9N8W722_9GLOM</name>
<evidence type="ECO:0000313" key="2">
    <source>
        <dbReference type="Proteomes" id="UP000789570"/>
    </source>
</evidence>
<accession>A0A9N8W722</accession>
<sequence>MGLPHETVKSRNIQNTIMERALLLYHDRKKDIKKDIEWLKNLKVKSVKHIKATYKLANYNPQTKSIFSCIKDGILYVTRDSEFLDISQHLARNIYLSNKLENVLHIFAILSTPLSTLSKIFPVDCMPDLPNLRRSVIVESDEDEAPNEQPDSDDKFVSSIQVPFATPENLRNVLHDAMNACRSNSRGRIGKNKYIILNRCVIIPENLLREARTYKGIKVYNTQSTNLFHTYSDQLTRFVNILIRLAEVVQLKLEDIHVYYYDDSSKVAFNKDKALYFNFKSYLELHDDECKFGNICNAMSYWFIMVCHELAHNFALEHNATHEYIEILKNRPTL</sequence>
<dbReference type="EMBL" id="CAJVPQ010000374">
    <property type="protein sequence ID" value="CAG8475988.1"/>
    <property type="molecule type" value="Genomic_DNA"/>
</dbReference>